<evidence type="ECO:0000313" key="2">
    <source>
        <dbReference type="Proteomes" id="UP000250043"/>
    </source>
</evidence>
<sequence>PITSRKTKVLSTIHNIPKRMKSASFRETRRAPGKENIPPGTKTQKVRLTTPSILLSGIDPSIYTQPANAELRWLPKDGQIIIKVSVPATDDIWKVRVPEDVTLDAFLRKVEDKVGFAVVLSAMATERCAKITTERAFRCWVQTRVRNGRNHPITAHRTL</sequence>
<organism evidence="1 2">
    <name type="scientific">Obba rivulosa</name>
    <dbReference type="NCBI Taxonomy" id="1052685"/>
    <lineage>
        <taxon>Eukaryota</taxon>
        <taxon>Fungi</taxon>
        <taxon>Dikarya</taxon>
        <taxon>Basidiomycota</taxon>
        <taxon>Agaricomycotina</taxon>
        <taxon>Agaricomycetes</taxon>
        <taxon>Polyporales</taxon>
        <taxon>Gelatoporiaceae</taxon>
        <taxon>Obba</taxon>
    </lineage>
</organism>
<proteinExistence type="predicted"/>
<feature type="non-terminal residue" evidence="1">
    <location>
        <position position="1"/>
    </location>
</feature>
<accession>A0A8E2AXP7</accession>
<name>A0A8E2AXP7_9APHY</name>
<reference evidence="1 2" key="1">
    <citation type="submission" date="2016-07" db="EMBL/GenBank/DDBJ databases">
        <title>Draft genome of the white-rot fungus Obba rivulosa 3A-2.</title>
        <authorList>
            <consortium name="DOE Joint Genome Institute"/>
            <person name="Miettinen O."/>
            <person name="Riley R."/>
            <person name="Acob R."/>
            <person name="Barry K."/>
            <person name="Cullen D."/>
            <person name="De Vries R."/>
            <person name="Hainaut M."/>
            <person name="Hatakka A."/>
            <person name="Henrissat B."/>
            <person name="Hilden K."/>
            <person name="Kuo R."/>
            <person name="Labutti K."/>
            <person name="Lipzen A."/>
            <person name="Makela M.R."/>
            <person name="Sandor L."/>
            <person name="Spatafora J.W."/>
            <person name="Grigoriev I.V."/>
            <person name="Hibbett D.S."/>
        </authorList>
    </citation>
    <scope>NUCLEOTIDE SEQUENCE [LARGE SCALE GENOMIC DNA]</scope>
    <source>
        <strain evidence="1 2">3A-2</strain>
    </source>
</reference>
<keyword evidence="2" id="KW-1185">Reference proteome</keyword>
<gene>
    <name evidence="1" type="ORF">OBBRIDRAFT_691697</name>
</gene>
<dbReference type="AlphaFoldDB" id="A0A8E2AXP7"/>
<dbReference type="EMBL" id="KV722488">
    <property type="protein sequence ID" value="OCH87360.1"/>
    <property type="molecule type" value="Genomic_DNA"/>
</dbReference>
<dbReference type="Proteomes" id="UP000250043">
    <property type="component" value="Unassembled WGS sequence"/>
</dbReference>
<dbReference type="OrthoDB" id="2667096at2759"/>
<protein>
    <submittedName>
        <fullName evidence="1">Uncharacterized protein</fullName>
    </submittedName>
</protein>
<feature type="non-terminal residue" evidence="1">
    <location>
        <position position="159"/>
    </location>
</feature>
<evidence type="ECO:0000313" key="1">
    <source>
        <dbReference type="EMBL" id="OCH87360.1"/>
    </source>
</evidence>